<dbReference type="InterPro" id="IPR011006">
    <property type="entry name" value="CheY-like_superfamily"/>
</dbReference>
<protein>
    <submittedName>
        <fullName evidence="4">HD domain-containing phosphohydrolase</fullName>
    </submittedName>
</protein>
<dbReference type="InterPro" id="IPR021800">
    <property type="entry name" value="DUF3369"/>
</dbReference>
<dbReference type="RefSeq" id="WP_348945555.1">
    <property type="nucleotide sequence ID" value="NZ_CP157355.1"/>
</dbReference>
<gene>
    <name evidence="4" type="ORF">ABHF33_02885</name>
</gene>
<dbReference type="Pfam" id="PF11849">
    <property type="entry name" value="DUF3369"/>
    <property type="match status" value="1"/>
</dbReference>
<evidence type="ECO:0000259" key="2">
    <source>
        <dbReference type="PROSITE" id="PS50110"/>
    </source>
</evidence>
<evidence type="ECO:0000256" key="1">
    <source>
        <dbReference type="PROSITE-ProRule" id="PRU00169"/>
    </source>
</evidence>
<dbReference type="PANTHER" id="PTHR45228">
    <property type="entry name" value="CYCLIC DI-GMP PHOSPHODIESTERASE TM_0186-RELATED"/>
    <property type="match status" value="1"/>
</dbReference>
<dbReference type="AlphaFoldDB" id="A0AAU7FAR5"/>
<accession>A0AAU7FAR5</accession>
<sequence length="512" mass="57386">MDFLLPESTSTVNEILPPWKVVVIDDERDIFEVTRLSLSRVKVDGRPLELLYADSARSGYELLSMHPDVAVAFIDVVMESPEAGLELVERIRSEMKNHSLRIILRTGQANQHPEEVVIQEYDINDYKAKTELTNIKLKTCIYAAIRSYRDIVTIRNTQHGMEKVIASSQAVLRSRTLHQFGSAVLQQLLDLLNIQSSEVYLVSQSVDLYGDKVNHVLAATGENISVQDDLSTPVLPDHVRELVNYVNAGGDNHLPGAAFLARFQVGESSSNVLYASLNQPLDALQTKLLQMFASNVALIFESLYTKENIQETQKELLLVIGDAIEQRSKETGMHVRRVALMCELLAQKLGMSAEFCETIRYASPLHDIGKIGIPEHILHKHGKLDAAEWAIMQTHAELGYQLLKKTKRVIAKMGAIIAREHHEKWDGSGYPRGLAGEQIAIEARIMAIVDVIDALGSRRAYKEPWDDAAIIALVRSERGRHFDPTLVDLALSHYDELLAIRRQLPDISDQGH</sequence>
<dbReference type="EMBL" id="CP157355">
    <property type="protein sequence ID" value="XBM01251.1"/>
    <property type="molecule type" value="Genomic_DNA"/>
</dbReference>
<dbReference type="GO" id="GO:0000160">
    <property type="term" value="P:phosphorelay signal transduction system"/>
    <property type="evidence" value="ECO:0007669"/>
    <property type="project" value="InterPro"/>
</dbReference>
<organism evidence="4">
    <name type="scientific">Chitinibacter mangrovi</name>
    <dbReference type="NCBI Taxonomy" id="3153927"/>
    <lineage>
        <taxon>Bacteria</taxon>
        <taxon>Pseudomonadati</taxon>
        <taxon>Pseudomonadota</taxon>
        <taxon>Betaproteobacteria</taxon>
        <taxon>Neisseriales</taxon>
        <taxon>Chitinibacteraceae</taxon>
        <taxon>Chitinibacter</taxon>
    </lineage>
</organism>
<name>A0AAU7FAR5_9NEIS</name>
<dbReference type="CDD" id="cd00077">
    <property type="entry name" value="HDc"/>
    <property type="match status" value="1"/>
</dbReference>
<feature type="modified residue" description="4-aspartylphosphate" evidence="1">
    <location>
        <position position="75"/>
    </location>
</feature>
<dbReference type="Gene3D" id="1.10.3210.10">
    <property type="entry name" value="Hypothetical protein af1432"/>
    <property type="match status" value="1"/>
</dbReference>
<reference evidence="4" key="1">
    <citation type="submission" date="2024-05" db="EMBL/GenBank/DDBJ databases">
        <authorList>
            <person name="Yang L."/>
            <person name="Pan L."/>
        </authorList>
    </citation>
    <scope>NUCLEOTIDE SEQUENCE</scope>
    <source>
        <strain evidence="4">FCG-7</strain>
    </source>
</reference>
<dbReference type="Gene3D" id="3.40.50.2300">
    <property type="match status" value="1"/>
</dbReference>
<dbReference type="KEGG" id="cmav:ABHF33_02885"/>
<dbReference type="InterPro" id="IPR052020">
    <property type="entry name" value="Cyclic_di-GMP/3'3'-cGAMP_PDE"/>
</dbReference>
<feature type="domain" description="HD-GYP" evidence="3">
    <location>
        <begin position="309"/>
        <end position="506"/>
    </location>
</feature>
<dbReference type="PROSITE" id="PS51832">
    <property type="entry name" value="HD_GYP"/>
    <property type="match status" value="1"/>
</dbReference>
<dbReference type="InterPro" id="IPR003607">
    <property type="entry name" value="HD/PDEase_dom"/>
</dbReference>
<dbReference type="SUPFAM" id="SSF52172">
    <property type="entry name" value="CheY-like"/>
    <property type="match status" value="1"/>
</dbReference>
<dbReference type="Pfam" id="PF13487">
    <property type="entry name" value="HD_5"/>
    <property type="match status" value="1"/>
</dbReference>
<dbReference type="PROSITE" id="PS50110">
    <property type="entry name" value="RESPONSE_REGULATORY"/>
    <property type="match status" value="1"/>
</dbReference>
<evidence type="ECO:0000313" key="4">
    <source>
        <dbReference type="EMBL" id="XBM01251.1"/>
    </source>
</evidence>
<dbReference type="InterPro" id="IPR001789">
    <property type="entry name" value="Sig_transdc_resp-reg_receiver"/>
</dbReference>
<keyword evidence="1" id="KW-0597">Phosphoprotein</keyword>
<proteinExistence type="predicted"/>
<dbReference type="SMART" id="SM00471">
    <property type="entry name" value="HDc"/>
    <property type="match status" value="1"/>
</dbReference>
<feature type="domain" description="Response regulatory" evidence="2">
    <location>
        <begin position="20"/>
        <end position="144"/>
    </location>
</feature>
<dbReference type="SUPFAM" id="SSF109604">
    <property type="entry name" value="HD-domain/PDEase-like"/>
    <property type="match status" value="1"/>
</dbReference>
<dbReference type="InterPro" id="IPR037522">
    <property type="entry name" value="HD_GYP_dom"/>
</dbReference>
<dbReference type="PANTHER" id="PTHR45228:SF9">
    <property type="entry name" value="3'3'-CGAMP-SPECIFIC PHOSPHODIESTERASE 2"/>
    <property type="match status" value="1"/>
</dbReference>
<dbReference type="GO" id="GO:0008081">
    <property type="term" value="F:phosphoric diester hydrolase activity"/>
    <property type="evidence" value="ECO:0007669"/>
    <property type="project" value="UniProtKB-ARBA"/>
</dbReference>
<evidence type="ECO:0000259" key="3">
    <source>
        <dbReference type="PROSITE" id="PS51832"/>
    </source>
</evidence>